<dbReference type="AlphaFoldDB" id="A0A1W1BAD4"/>
<dbReference type="InterPro" id="IPR057219">
    <property type="entry name" value="DUF7897"/>
</dbReference>
<reference evidence="2" key="1">
    <citation type="submission" date="2016-10" db="EMBL/GenBank/DDBJ databases">
        <authorList>
            <person name="de Groot N.N."/>
        </authorList>
    </citation>
    <scope>NUCLEOTIDE SEQUENCE</scope>
</reference>
<dbReference type="Pfam" id="PF25448">
    <property type="entry name" value="DUF7897"/>
    <property type="match status" value="1"/>
</dbReference>
<proteinExistence type="predicted"/>
<feature type="domain" description="DUF7897" evidence="1">
    <location>
        <begin position="12"/>
        <end position="612"/>
    </location>
</feature>
<protein>
    <submittedName>
        <fullName evidence="2">Campylobacter invasion antigen B (CiaB)</fullName>
    </submittedName>
</protein>
<accession>A0A1W1BAD4</accession>
<evidence type="ECO:0000259" key="1">
    <source>
        <dbReference type="Pfam" id="PF25448"/>
    </source>
</evidence>
<gene>
    <name evidence="2" type="ORF">MNB_SV-6-1373</name>
</gene>
<dbReference type="EMBL" id="FPHC01000012">
    <property type="protein sequence ID" value="SFV50405.1"/>
    <property type="molecule type" value="Genomic_DNA"/>
</dbReference>
<sequence length="615" mass="71175">MSHAEELRKQFMDDLQKIYDELQKRQSQLNSYYELVDRPHPEADKNVSLFLAQLGLGRNDETTMAALARIVNLREDALEQVLKKANFSEDEIIEKKEIAYKFVSRFHLARHASLLSWIEEHDLLDEFYRTLIAGVDTVGQAMSGWQSAWTSHIIHGVNRELYRNFNGDEEKIFEKLTREGLYDLDDSGCVGDRCYSVLRQDKEGRYHKVSYAEAFADEVREVSKALDAFIVVLEMQDDIVFNQKDEWISYLIAMKIAFEHTKPDELIRYWASVDRAWMAITTPLQIGHPLEYYEDHYRKAVALEWDLRIVNPKLQESSNTRANIKKFASKLSEQLAPNALNIIANNLIQIEETQLYIGQPVLYYGAEFNGLFSAQVVPNDESVSTELGKKIFAYADFVLSSKLAKPTMRLGVEIMGREFIKRQKALAQNEPKLWHKIYDISTIGHEFGHILWIEGDTESTMNSSGQFKNIEEFKATAGGLMAFFEDEDTQLKKHMVDDLVSRAVGLMAWREVGEVLPYYCEGLIHLDILFKSGIVSFGDSIQIDYSRYDTMKALYTTTYKSLAQHYVQKSDAADFLYRYVEKVDGVYLPKDELVREFVEHYYTRYQEIGQETITL</sequence>
<dbReference type="NCBIfam" id="NF033805">
    <property type="entry name" value="invasion_CiaB"/>
    <property type="match status" value="1"/>
</dbReference>
<name>A0A1W1BAD4_9ZZZZ</name>
<evidence type="ECO:0000313" key="2">
    <source>
        <dbReference type="EMBL" id="SFV50405.1"/>
    </source>
</evidence>
<organism evidence="2">
    <name type="scientific">hydrothermal vent metagenome</name>
    <dbReference type="NCBI Taxonomy" id="652676"/>
    <lineage>
        <taxon>unclassified sequences</taxon>
        <taxon>metagenomes</taxon>
        <taxon>ecological metagenomes</taxon>
    </lineage>
</organism>